<accession>A0AAE1R6L1</accession>
<name>A0AAE1R6L1_9SOLA</name>
<evidence type="ECO:0000313" key="2">
    <source>
        <dbReference type="EMBL" id="KAK4346003.1"/>
    </source>
</evidence>
<organism evidence="2 3">
    <name type="scientific">Anisodus tanguticus</name>
    <dbReference type="NCBI Taxonomy" id="243964"/>
    <lineage>
        <taxon>Eukaryota</taxon>
        <taxon>Viridiplantae</taxon>
        <taxon>Streptophyta</taxon>
        <taxon>Embryophyta</taxon>
        <taxon>Tracheophyta</taxon>
        <taxon>Spermatophyta</taxon>
        <taxon>Magnoliopsida</taxon>
        <taxon>eudicotyledons</taxon>
        <taxon>Gunneridae</taxon>
        <taxon>Pentapetalae</taxon>
        <taxon>asterids</taxon>
        <taxon>lamiids</taxon>
        <taxon>Solanales</taxon>
        <taxon>Solanaceae</taxon>
        <taxon>Solanoideae</taxon>
        <taxon>Hyoscyameae</taxon>
        <taxon>Anisodus</taxon>
    </lineage>
</organism>
<comment type="caution">
    <text evidence="2">The sequence shown here is derived from an EMBL/GenBank/DDBJ whole genome shotgun (WGS) entry which is preliminary data.</text>
</comment>
<evidence type="ECO:0000256" key="1">
    <source>
        <dbReference type="SAM" id="Coils"/>
    </source>
</evidence>
<keyword evidence="1" id="KW-0175">Coiled coil</keyword>
<protein>
    <submittedName>
        <fullName evidence="2">Uncharacterized protein</fullName>
    </submittedName>
</protein>
<evidence type="ECO:0000313" key="3">
    <source>
        <dbReference type="Proteomes" id="UP001291623"/>
    </source>
</evidence>
<dbReference type="EMBL" id="JAVYJV010000019">
    <property type="protein sequence ID" value="KAK4346003.1"/>
    <property type="molecule type" value="Genomic_DNA"/>
</dbReference>
<gene>
    <name evidence="2" type="ORF">RND71_036179</name>
</gene>
<reference evidence="2" key="1">
    <citation type="submission" date="2023-12" db="EMBL/GenBank/DDBJ databases">
        <title>Genome assembly of Anisodus tanguticus.</title>
        <authorList>
            <person name="Wang Y.-J."/>
        </authorList>
    </citation>
    <scope>NUCLEOTIDE SEQUENCE</scope>
    <source>
        <strain evidence="2">KB-2021</strain>
        <tissue evidence="2">Leaf</tissue>
    </source>
</reference>
<proteinExistence type="predicted"/>
<feature type="coiled-coil region" evidence="1">
    <location>
        <begin position="12"/>
        <end position="39"/>
    </location>
</feature>
<keyword evidence="3" id="KW-1185">Reference proteome</keyword>
<sequence length="79" mass="9718">MTSSSDDNGDRKRTICTELDELRRNLREVDKQMRDVIKRVNARELLPLFIRRRAAYLKRETELQNELENKYNLFYHRYL</sequence>
<dbReference type="Proteomes" id="UP001291623">
    <property type="component" value="Unassembled WGS sequence"/>
</dbReference>
<dbReference type="AlphaFoldDB" id="A0AAE1R6L1"/>